<evidence type="ECO:0000313" key="11">
    <source>
        <dbReference type="Proteomes" id="UP000466586"/>
    </source>
</evidence>
<dbReference type="Gene3D" id="1.10.1790.20">
    <property type="match status" value="1"/>
</dbReference>
<evidence type="ECO:0000256" key="6">
    <source>
        <dbReference type="ARBA" id="ARBA00048552"/>
    </source>
</evidence>
<evidence type="ECO:0000256" key="1">
    <source>
        <dbReference type="ARBA" id="ARBA00022478"/>
    </source>
</evidence>
<feature type="binding site" evidence="7">
    <location>
        <position position="895"/>
    </location>
    <ligand>
        <name>Zn(2+)</name>
        <dbReference type="ChEBI" id="CHEBI:29105"/>
        <label>2</label>
    </ligand>
</feature>
<dbReference type="GO" id="GO:0000287">
    <property type="term" value="F:magnesium ion binding"/>
    <property type="evidence" value="ECO:0007669"/>
    <property type="project" value="UniProtKB-UniRule"/>
</dbReference>
<feature type="binding site" evidence="7">
    <location>
        <position position="66"/>
    </location>
    <ligand>
        <name>Zn(2+)</name>
        <dbReference type="ChEBI" id="CHEBI:29105"/>
        <label>1</label>
    </ligand>
</feature>
<keyword evidence="7" id="KW-0460">Magnesium</keyword>
<dbReference type="InterPro" id="IPR006592">
    <property type="entry name" value="RNA_pol_N"/>
</dbReference>
<comment type="similarity">
    <text evidence="7 8">Belongs to the RNA polymerase beta' chain family.</text>
</comment>
<feature type="binding site" evidence="7">
    <location>
        <position position="81"/>
    </location>
    <ligand>
        <name>Zn(2+)</name>
        <dbReference type="ChEBI" id="CHEBI:29105"/>
        <label>1</label>
    </ligand>
</feature>
<name>A0A7K1YET2_9SPHI</name>
<dbReference type="SMART" id="SM00663">
    <property type="entry name" value="RPOLA_N"/>
    <property type="match status" value="1"/>
</dbReference>
<feature type="binding site" evidence="7">
    <location>
        <position position="476"/>
    </location>
    <ligand>
        <name>Mg(2+)</name>
        <dbReference type="ChEBI" id="CHEBI:18420"/>
    </ligand>
</feature>
<evidence type="ECO:0000256" key="2">
    <source>
        <dbReference type="ARBA" id="ARBA00022679"/>
    </source>
</evidence>
<dbReference type="Pfam" id="PF04983">
    <property type="entry name" value="RNA_pol_Rpb1_3"/>
    <property type="match status" value="1"/>
</dbReference>
<keyword evidence="5 7" id="KW-0804">Transcription</keyword>
<keyword evidence="7" id="KW-0862">Zinc</keyword>
<dbReference type="Gene3D" id="2.40.40.20">
    <property type="match status" value="1"/>
</dbReference>
<dbReference type="NCBIfam" id="TIGR02386">
    <property type="entry name" value="rpoC_TIGR"/>
    <property type="match status" value="1"/>
</dbReference>
<dbReference type="Pfam" id="PF04997">
    <property type="entry name" value="RNA_pol_Rpb1_1"/>
    <property type="match status" value="1"/>
</dbReference>
<dbReference type="Gene3D" id="1.10.150.390">
    <property type="match status" value="1"/>
</dbReference>
<evidence type="ECO:0000256" key="3">
    <source>
        <dbReference type="ARBA" id="ARBA00022695"/>
    </source>
</evidence>
<dbReference type="CDD" id="cd02655">
    <property type="entry name" value="RNAP_beta'_C"/>
    <property type="match status" value="1"/>
</dbReference>
<proteinExistence type="inferred from homology"/>
<dbReference type="Gene3D" id="2.40.50.100">
    <property type="match status" value="3"/>
</dbReference>
<feature type="binding site" evidence="7">
    <location>
        <position position="821"/>
    </location>
    <ligand>
        <name>Zn(2+)</name>
        <dbReference type="ChEBI" id="CHEBI:29105"/>
        <label>2</label>
    </ligand>
</feature>
<dbReference type="InterPro" id="IPR007081">
    <property type="entry name" value="RNA_pol_Rpb1_5"/>
</dbReference>
<dbReference type="InterPro" id="IPR007066">
    <property type="entry name" value="RNA_pol_Rpb1_3"/>
</dbReference>
<feature type="binding site" evidence="7">
    <location>
        <position position="68"/>
    </location>
    <ligand>
        <name>Zn(2+)</name>
        <dbReference type="ChEBI" id="CHEBI:29105"/>
        <label>1</label>
    </ligand>
</feature>
<evidence type="ECO:0000256" key="8">
    <source>
        <dbReference type="RuleBase" id="RU004279"/>
    </source>
</evidence>
<dbReference type="EMBL" id="WVHT01000013">
    <property type="protein sequence ID" value="MXV53104.1"/>
    <property type="molecule type" value="Genomic_DNA"/>
</dbReference>
<feature type="domain" description="RNA polymerase N-terminal" evidence="9">
    <location>
        <begin position="249"/>
        <end position="528"/>
    </location>
</feature>
<dbReference type="Gene3D" id="1.10.274.100">
    <property type="entry name" value="RNA polymerase Rpb1, domain 3"/>
    <property type="match status" value="2"/>
</dbReference>
<dbReference type="SUPFAM" id="SSF64484">
    <property type="entry name" value="beta and beta-prime subunits of DNA dependent RNA-polymerase"/>
    <property type="match status" value="1"/>
</dbReference>
<dbReference type="GO" id="GO:0003677">
    <property type="term" value="F:DNA binding"/>
    <property type="evidence" value="ECO:0007669"/>
    <property type="project" value="UniProtKB-UniRule"/>
</dbReference>
<dbReference type="GO" id="GO:0006351">
    <property type="term" value="P:DNA-templated transcription"/>
    <property type="evidence" value="ECO:0007669"/>
    <property type="project" value="UniProtKB-UniRule"/>
</dbReference>
<feature type="binding site" evidence="7">
    <location>
        <position position="474"/>
    </location>
    <ligand>
        <name>Mg(2+)</name>
        <dbReference type="ChEBI" id="CHEBI:18420"/>
    </ligand>
</feature>
<evidence type="ECO:0000256" key="7">
    <source>
        <dbReference type="HAMAP-Rule" id="MF_01322"/>
    </source>
</evidence>
<keyword evidence="1 7" id="KW-0240">DNA-directed RNA polymerase</keyword>
<dbReference type="InterPro" id="IPR000722">
    <property type="entry name" value="RNA_pol_asu"/>
</dbReference>
<organism evidence="10 11">
    <name type="scientific">Hufsiella arboris</name>
    <dbReference type="NCBI Taxonomy" id="2695275"/>
    <lineage>
        <taxon>Bacteria</taxon>
        <taxon>Pseudomonadati</taxon>
        <taxon>Bacteroidota</taxon>
        <taxon>Sphingobacteriia</taxon>
        <taxon>Sphingobacteriales</taxon>
        <taxon>Sphingobacteriaceae</taxon>
        <taxon>Hufsiella</taxon>
    </lineage>
</organism>
<dbReference type="RefSeq" id="WP_160846282.1">
    <property type="nucleotide sequence ID" value="NZ_WVHT01000013.1"/>
</dbReference>
<comment type="caution">
    <text evidence="10">The sequence shown here is derived from an EMBL/GenBank/DDBJ whole genome shotgun (WGS) entry which is preliminary data.</text>
</comment>
<dbReference type="InterPro" id="IPR007083">
    <property type="entry name" value="RNA_pol_Rpb1_4"/>
</dbReference>
<dbReference type="InterPro" id="IPR045867">
    <property type="entry name" value="DNA-dir_RpoC_beta_prime"/>
</dbReference>
<dbReference type="CDD" id="cd01609">
    <property type="entry name" value="RNAP_beta'_N"/>
    <property type="match status" value="1"/>
</dbReference>
<evidence type="ECO:0000256" key="4">
    <source>
        <dbReference type="ARBA" id="ARBA00022723"/>
    </source>
</evidence>
<evidence type="ECO:0000313" key="10">
    <source>
        <dbReference type="EMBL" id="MXV53104.1"/>
    </source>
</evidence>
<feature type="binding site" evidence="7">
    <location>
        <position position="478"/>
    </location>
    <ligand>
        <name>Mg(2+)</name>
        <dbReference type="ChEBI" id="CHEBI:18420"/>
    </ligand>
</feature>
<keyword evidence="3 7" id="KW-0548">Nucleotidyltransferase</keyword>
<protein>
    <recommendedName>
        <fullName evidence="7">DNA-directed RNA polymerase subunit beta'</fullName>
        <shortName evidence="7">RNAP subunit beta'</shortName>
        <ecNumber evidence="7">2.7.7.6</ecNumber>
    </recommendedName>
    <alternativeName>
        <fullName evidence="7">RNA polymerase subunit beta'</fullName>
    </alternativeName>
    <alternativeName>
        <fullName evidence="7">Transcriptase subunit beta'</fullName>
    </alternativeName>
</protein>
<feature type="binding site" evidence="7">
    <location>
        <position position="905"/>
    </location>
    <ligand>
        <name>Zn(2+)</name>
        <dbReference type="ChEBI" id="CHEBI:29105"/>
        <label>2</label>
    </ligand>
</feature>
<feature type="binding site" evidence="7">
    <location>
        <position position="902"/>
    </location>
    <ligand>
        <name>Zn(2+)</name>
        <dbReference type="ChEBI" id="CHEBI:29105"/>
        <label>2</label>
    </ligand>
</feature>
<reference evidence="10 11" key="1">
    <citation type="submission" date="2019-11" db="EMBL/GenBank/DDBJ databases">
        <title>Pedobacter sp. HMF7647 Genome sequencing and assembly.</title>
        <authorList>
            <person name="Kang H."/>
            <person name="Kim H."/>
            <person name="Joh K."/>
        </authorList>
    </citation>
    <scope>NUCLEOTIDE SEQUENCE [LARGE SCALE GENOMIC DNA]</scope>
    <source>
        <strain evidence="10 11">HMF7647</strain>
    </source>
</reference>
<comment type="catalytic activity">
    <reaction evidence="6 7 8">
        <text>RNA(n) + a ribonucleoside 5'-triphosphate = RNA(n+1) + diphosphate</text>
        <dbReference type="Rhea" id="RHEA:21248"/>
        <dbReference type="Rhea" id="RHEA-COMP:14527"/>
        <dbReference type="Rhea" id="RHEA-COMP:17342"/>
        <dbReference type="ChEBI" id="CHEBI:33019"/>
        <dbReference type="ChEBI" id="CHEBI:61557"/>
        <dbReference type="ChEBI" id="CHEBI:140395"/>
        <dbReference type="EC" id="2.7.7.6"/>
    </reaction>
</comment>
<gene>
    <name evidence="7 10" type="primary">rpoC</name>
    <name evidence="10" type="ORF">GS399_19230</name>
</gene>
<sequence>MSYKKDNKIKSNFTSITISLASPESILERSSGEVLKPETINYRTYKPERDGLFCERIFGPVKDYECHCGKYKRIRYKGIVCDRCGVEVTEKKVRRERMGHISLVVPVAHIWYFRSLPNKIGYLLGLPTKKLDLIIYYERYVVIQPGIKEADGISKMDFLTEEEYLDILDTLPKENQYLDDKDPQKFVAKMGAEALEELLKRIDLDQQSYDLRHQAANETSQQRKNEALKRLQVVEAFRGSRDRIENNPEWMIVKIVPVIPPELRPLVPLEGGRFATSDLNDLYRRVIIRNNRLKRLIEIKAPEVILRNEKRMLQEAVDSLFDNSRKVNAVKTEGNRALKSLSDILKGKQGRFRQNLLGKRVDYSARSVIVVGPNLKLHECGLPKDMAAELFKPFIIRKMIERGVVKTVKSAKKIVDRKDPLVWDILENVLKGHPVLLNRAPTLHRLGIQAFQPKLVEGKAIQLHPLVCTAFNADFDGDQMAVHLPLGNAAILEAQMLMLASHNILNPANGTPITVPSQDMVLGLYYITKGRKTDEGRVVKGEGQIFYSPEEVIIGYNEKRVDLHAFIKVKTNVKEKDGAIVNKIIDTTVGRVLFNQHVPEEVGYINELLTKKSLRDIIGEVVKITGMARAAQFLDDIKELGFQMAFRGGLSFNLLDLNIPEAKVKLIEQASKEVEEVMGNYNMGFITNNERYNQIIDIWTRINNRLTANVMEILSTDNQGFNSVYMMLDSGARGSKEQIRQLCGMRGLMAKPQKSGSGGEIIENPILSNFKEGLSVLEYFISTHGARKGLADTALKTADAGYLTRRLHDVAQDMIVGETDCGTLRGIYTTALKDNEDIVEPLYERILGRTSLHDVFDPLTGELLVAAGQDIEEDVARNIENSPLEGIEIRSVLTCESKRGVCALCYGRNLATGKRVQAGEAVGVIAAQSIGEPGTQLTLRTFHVGGTASNIAAESQITAKFDGVIEFENIRTVPFETEEGPVEVVLGRSGEFRIIEPGTNRVIMTNNIPYGAYLYVKEGAQIVKGDKICSWDPYNAVIISEFGGKADFEAIIEGVTFREESDEQTGHREKVIIDTRDKTKNPVIRIVDKKGDFIKGYNIPVGAHIAVDEGEAVKSGAVIAKIPRSTGKTRDITGGLPRVTELFEARNPSNPAVVTEIDGVVTLGGIKRGNREISIESKDGQVKKYLVPLSKHILVQDNDFIKAGMPLSDGSISPADILAIKGPAAVQEYLVNGIQEVYRLQGVKINDKHFEVIVHQMMQKVMIEDPGDTRFLEKDSVDRWDFMLENDDIFDKKVVTDPGDSTTLKAGQIVSVRKLRDENSVLKRKDMKLAEARDAVAATSSPILQGITRASLGTKSFISAASFQETTKVLNEAAISGKRDNLLGLKENVIVGHLIPSGTGLRNYERIIVGSQEEYDKLLASKQEEVEA</sequence>
<dbReference type="Pfam" id="PF00623">
    <property type="entry name" value="RNA_pol_Rpb1_2"/>
    <property type="match status" value="2"/>
</dbReference>
<feature type="binding site" evidence="7">
    <location>
        <position position="84"/>
    </location>
    <ligand>
        <name>Zn(2+)</name>
        <dbReference type="ChEBI" id="CHEBI:29105"/>
        <label>1</label>
    </ligand>
</feature>
<dbReference type="InterPro" id="IPR038120">
    <property type="entry name" value="Rpb1_funnel_sf"/>
</dbReference>
<keyword evidence="11" id="KW-1185">Reference proteome</keyword>
<dbReference type="InterPro" id="IPR007080">
    <property type="entry name" value="RNA_pol_Rpb1_1"/>
</dbReference>
<dbReference type="EC" id="2.7.7.6" evidence="7"/>
<evidence type="ECO:0000256" key="5">
    <source>
        <dbReference type="ARBA" id="ARBA00023163"/>
    </source>
</evidence>
<comment type="cofactor">
    <cofactor evidence="7">
        <name>Zn(2+)</name>
        <dbReference type="ChEBI" id="CHEBI:29105"/>
    </cofactor>
    <text evidence="7">Binds 2 Zn(2+) ions per subunit.</text>
</comment>
<dbReference type="Pfam" id="PF04998">
    <property type="entry name" value="RNA_pol_Rpb1_5"/>
    <property type="match status" value="1"/>
</dbReference>
<dbReference type="PANTHER" id="PTHR19376">
    <property type="entry name" value="DNA-DIRECTED RNA POLYMERASE"/>
    <property type="match status" value="1"/>
</dbReference>
<keyword evidence="4 7" id="KW-0479">Metal-binding</keyword>
<dbReference type="InterPro" id="IPR012754">
    <property type="entry name" value="DNA-dir_RpoC_beta_prime_bact"/>
</dbReference>
<dbReference type="Gene3D" id="1.10.40.90">
    <property type="match status" value="1"/>
</dbReference>
<dbReference type="InterPro" id="IPR044893">
    <property type="entry name" value="RNA_pol_Rpb1_clamp_domain"/>
</dbReference>
<dbReference type="HAMAP" id="MF_01322">
    <property type="entry name" value="RNApol_bact_RpoC"/>
    <property type="match status" value="1"/>
</dbReference>
<evidence type="ECO:0000259" key="9">
    <source>
        <dbReference type="SMART" id="SM00663"/>
    </source>
</evidence>
<dbReference type="Gene3D" id="4.10.860.120">
    <property type="entry name" value="RNA polymerase II, clamp domain"/>
    <property type="match status" value="1"/>
</dbReference>
<accession>A0A7K1YET2</accession>
<dbReference type="GO" id="GO:0008270">
    <property type="term" value="F:zinc ion binding"/>
    <property type="evidence" value="ECO:0007669"/>
    <property type="project" value="UniProtKB-UniRule"/>
</dbReference>
<dbReference type="PANTHER" id="PTHR19376:SF54">
    <property type="entry name" value="DNA-DIRECTED RNA POLYMERASE SUBUNIT BETA"/>
    <property type="match status" value="1"/>
</dbReference>
<comment type="function">
    <text evidence="7 8">DNA-dependent RNA polymerase catalyzes the transcription of DNA into RNA using the four ribonucleoside triphosphates as substrates.</text>
</comment>
<comment type="cofactor">
    <cofactor evidence="7">
        <name>Mg(2+)</name>
        <dbReference type="ChEBI" id="CHEBI:18420"/>
    </cofactor>
    <text evidence="7">Binds 1 Mg(2+) ion per subunit.</text>
</comment>
<comment type="subunit">
    <text evidence="7">The RNAP catalytic core consists of 2 alpha, 1 beta, 1 beta' and 1 omega subunit. When a sigma factor is associated with the core the holoenzyme is formed, which can initiate transcription.</text>
</comment>
<dbReference type="GO" id="GO:0003899">
    <property type="term" value="F:DNA-directed RNA polymerase activity"/>
    <property type="evidence" value="ECO:0007669"/>
    <property type="project" value="UniProtKB-UniRule"/>
</dbReference>
<keyword evidence="2 7" id="KW-0808">Transferase</keyword>
<dbReference type="Proteomes" id="UP000466586">
    <property type="component" value="Unassembled WGS sequence"/>
</dbReference>
<dbReference type="Pfam" id="PF05000">
    <property type="entry name" value="RNA_pol_Rpb1_4"/>
    <property type="match status" value="1"/>
</dbReference>
<dbReference type="Gene3D" id="1.10.132.30">
    <property type="match status" value="1"/>
</dbReference>
<dbReference type="GO" id="GO:0000428">
    <property type="term" value="C:DNA-directed RNA polymerase complex"/>
    <property type="evidence" value="ECO:0007669"/>
    <property type="project" value="UniProtKB-KW"/>
</dbReference>
<dbReference type="InterPro" id="IPR042102">
    <property type="entry name" value="RNA_pol_Rpb1_3_sf"/>
</dbReference>